<gene>
    <name evidence="1" type="ORF">QWI16_18560</name>
</gene>
<dbReference type="EMBL" id="JAULRT010000062">
    <property type="protein sequence ID" value="MDO3384188.1"/>
    <property type="molecule type" value="Genomic_DNA"/>
</dbReference>
<organism evidence="1 2">
    <name type="scientific">Gilvimarinus algae</name>
    <dbReference type="NCBI Taxonomy" id="3058037"/>
    <lineage>
        <taxon>Bacteria</taxon>
        <taxon>Pseudomonadati</taxon>
        <taxon>Pseudomonadota</taxon>
        <taxon>Gammaproteobacteria</taxon>
        <taxon>Cellvibrionales</taxon>
        <taxon>Cellvibrionaceae</taxon>
        <taxon>Gilvimarinus</taxon>
    </lineage>
</organism>
<evidence type="ECO:0000313" key="1">
    <source>
        <dbReference type="EMBL" id="MDO3384188.1"/>
    </source>
</evidence>
<reference evidence="1" key="1">
    <citation type="submission" date="2023-07" db="EMBL/GenBank/DDBJ databases">
        <title>Gilvimarinus algae sp. nov., isolated from the surface of Kelp.</title>
        <authorList>
            <person name="Sun Y.Y."/>
            <person name="Gong Y."/>
            <person name="Du Z.J."/>
        </authorList>
    </citation>
    <scope>NUCLEOTIDE SEQUENCE</scope>
    <source>
        <strain evidence="1">SDUM040014</strain>
    </source>
</reference>
<accession>A0ABT8TLG8</accession>
<dbReference type="RefSeq" id="WP_302715542.1">
    <property type="nucleotide sequence ID" value="NZ_JAULRT010000062.1"/>
</dbReference>
<keyword evidence="2" id="KW-1185">Reference proteome</keyword>
<dbReference type="Gene3D" id="3.40.30.10">
    <property type="entry name" value="Glutaredoxin"/>
    <property type="match status" value="1"/>
</dbReference>
<dbReference type="InterPro" id="IPR036249">
    <property type="entry name" value="Thioredoxin-like_sf"/>
</dbReference>
<evidence type="ECO:0000313" key="2">
    <source>
        <dbReference type="Proteomes" id="UP001168380"/>
    </source>
</evidence>
<comment type="caution">
    <text evidence="1">The sequence shown here is derived from an EMBL/GenBank/DDBJ whole genome shotgun (WGS) entry which is preliminary data.</text>
</comment>
<name>A0ABT8TLG8_9GAMM</name>
<protein>
    <submittedName>
        <fullName evidence="1">Glutaredoxin family protein</fullName>
    </submittedName>
</protein>
<sequence>MLQLTFYTTAGCHLCEQAKAMIAELPEPVRLVEFDIACDDRMIERYGLRIPLLKTPAGEELGWPFTAEQVLSLLSDRVEC</sequence>
<dbReference type="Pfam" id="PF05768">
    <property type="entry name" value="Glrx-like"/>
    <property type="match status" value="1"/>
</dbReference>
<dbReference type="InterPro" id="IPR008554">
    <property type="entry name" value="Glutaredoxin-like"/>
</dbReference>
<dbReference type="SUPFAM" id="SSF52833">
    <property type="entry name" value="Thioredoxin-like"/>
    <property type="match status" value="1"/>
</dbReference>
<proteinExistence type="predicted"/>
<dbReference type="Proteomes" id="UP001168380">
    <property type="component" value="Unassembled WGS sequence"/>
</dbReference>